<proteinExistence type="predicted"/>
<evidence type="ECO:0000313" key="2">
    <source>
        <dbReference type="EMBL" id="GIT93507.1"/>
    </source>
</evidence>
<gene>
    <name evidence="2" type="ORF">JANAI62_01300</name>
</gene>
<organism evidence="2 3">
    <name type="scientific">Jannaschia pagri</name>
    <dbReference type="NCBI Taxonomy" id="2829797"/>
    <lineage>
        <taxon>Bacteria</taxon>
        <taxon>Pseudomonadati</taxon>
        <taxon>Pseudomonadota</taxon>
        <taxon>Alphaproteobacteria</taxon>
        <taxon>Rhodobacterales</taxon>
        <taxon>Roseobacteraceae</taxon>
        <taxon>Jannaschia</taxon>
    </lineage>
</organism>
<keyword evidence="2" id="KW-0418">Kinase</keyword>
<keyword evidence="3" id="KW-1185">Reference proteome</keyword>
<dbReference type="Gene3D" id="3.10.180.10">
    <property type="entry name" value="2,3-Dihydroxybiphenyl 1,2-Dioxygenase, domain 1"/>
    <property type="match status" value="1"/>
</dbReference>
<dbReference type="EMBL" id="BPFH01000001">
    <property type="protein sequence ID" value="GIT93507.1"/>
    <property type="molecule type" value="Genomic_DNA"/>
</dbReference>
<keyword evidence="2" id="KW-0808">Transferase</keyword>
<evidence type="ECO:0000259" key="1">
    <source>
        <dbReference type="Pfam" id="PF13468"/>
    </source>
</evidence>
<accession>A0ABQ4NHE5</accession>
<feature type="domain" description="Glyoxalase-like" evidence="1">
    <location>
        <begin position="4"/>
        <end position="172"/>
    </location>
</feature>
<evidence type="ECO:0000313" key="3">
    <source>
        <dbReference type="Proteomes" id="UP000786693"/>
    </source>
</evidence>
<sequence>METFDHLVISADTLAEGCAHVEAQTGHTMGPGGTHARMSTHNRLSGLGPAEYMEVIAIDPDAPAPDCTRWYDLDARQGQPRLSNWVLRTTDLDGLVRRFPGAGHILSFARGAYRWRMAVPEDGNLPFDGIFPAFIQWDVGPPDFEDAGLRLTKLTLCHPEADHLASTLAELTSDARIEILPGKRSITAQLETPHGIRSLR</sequence>
<comment type="caution">
    <text evidence="2">The sequence shown here is derived from an EMBL/GenBank/DDBJ whole genome shotgun (WGS) entry which is preliminary data.</text>
</comment>
<name>A0ABQ4NHE5_9RHOB</name>
<dbReference type="InterPro" id="IPR029068">
    <property type="entry name" value="Glyas_Bleomycin-R_OHBP_Dase"/>
</dbReference>
<dbReference type="Pfam" id="PF13468">
    <property type="entry name" value="Glyoxalase_3"/>
    <property type="match status" value="1"/>
</dbReference>
<dbReference type="RefSeq" id="WP_220747046.1">
    <property type="nucleotide sequence ID" value="NZ_BPFH01000001.1"/>
</dbReference>
<protein>
    <submittedName>
        <fullName evidence="2">Polyphosphate kinase</fullName>
    </submittedName>
</protein>
<dbReference type="GO" id="GO:0016301">
    <property type="term" value="F:kinase activity"/>
    <property type="evidence" value="ECO:0007669"/>
    <property type="project" value="UniProtKB-KW"/>
</dbReference>
<dbReference type="Proteomes" id="UP000786693">
    <property type="component" value="Unassembled WGS sequence"/>
</dbReference>
<dbReference type="InterPro" id="IPR025870">
    <property type="entry name" value="Glyoxalase-like_dom"/>
</dbReference>
<reference evidence="2 3" key="1">
    <citation type="submission" date="2021-05" db="EMBL/GenBank/DDBJ databases">
        <title>Bacteria Genome sequencing.</title>
        <authorList>
            <person name="Takabe Y."/>
            <person name="Nakajima Y."/>
            <person name="Suzuki S."/>
            <person name="Shiozaki T."/>
        </authorList>
    </citation>
    <scope>NUCLEOTIDE SEQUENCE [LARGE SCALE GENOMIC DNA]</scope>
    <source>
        <strain evidence="2 3">AI_62</strain>
    </source>
</reference>